<dbReference type="EMBL" id="KV453875">
    <property type="protein sequence ID" value="ODV82739.1"/>
    <property type="molecule type" value="Genomic_DNA"/>
</dbReference>
<dbReference type="Gene3D" id="3.30.420.10">
    <property type="entry name" value="Ribonuclease H-like superfamily/Ribonuclease H"/>
    <property type="match status" value="1"/>
</dbReference>
<feature type="domain" description="Exonuclease" evidence="5">
    <location>
        <begin position="2"/>
        <end position="177"/>
    </location>
</feature>
<dbReference type="PANTHER" id="PTHR11046:SF0">
    <property type="entry name" value="OLIGORIBONUCLEASE, MITOCHONDRIAL"/>
    <property type="match status" value="1"/>
</dbReference>
<keyword evidence="2" id="KW-0540">Nuclease</keyword>
<dbReference type="SUPFAM" id="SSF53098">
    <property type="entry name" value="Ribonuclease H-like"/>
    <property type="match status" value="1"/>
</dbReference>
<keyword evidence="3" id="KW-0378">Hydrolase</keyword>
<dbReference type="CDD" id="cd06135">
    <property type="entry name" value="Orn"/>
    <property type="match status" value="1"/>
</dbReference>
<keyword evidence="4" id="KW-0269">Exonuclease</keyword>
<dbReference type="GO" id="GO:0000175">
    <property type="term" value="F:3'-5'-RNA exonuclease activity"/>
    <property type="evidence" value="ECO:0007669"/>
    <property type="project" value="InterPro"/>
</dbReference>
<protein>
    <recommendedName>
        <fullName evidence="5">Exonuclease domain-containing protein</fullName>
    </recommendedName>
</protein>
<dbReference type="NCBIfam" id="NF003765">
    <property type="entry name" value="PRK05359.1"/>
    <property type="match status" value="1"/>
</dbReference>
<feature type="non-terminal residue" evidence="6">
    <location>
        <position position="181"/>
    </location>
</feature>
<evidence type="ECO:0000256" key="1">
    <source>
        <dbReference type="ARBA" id="ARBA00009921"/>
    </source>
</evidence>
<feature type="non-terminal residue" evidence="6">
    <location>
        <position position="1"/>
    </location>
</feature>
<dbReference type="AlphaFoldDB" id="A0A1E4STA9"/>
<reference evidence="7" key="1">
    <citation type="submission" date="2016-04" db="EMBL/GenBank/DDBJ databases">
        <title>Comparative genomics of biotechnologically important yeasts.</title>
        <authorList>
            <consortium name="DOE Joint Genome Institute"/>
            <person name="Riley R."/>
            <person name="Haridas S."/>
            <person name="Wolfe K.H."/>
            <person name="Lopes M.R."/>
            <person name="Hittinger C.T."/>
            <person name="Goker M."/>
            <person name="Salamov A."/>
            <person name="Wisecaver J."/>
            <person name="Long T.M."/>
            <person name="Aerts A.L."/>
            <person name="Barry K."/>
            <person name="Choi C."/>
            <person name="Clum A."/>
            <person name="Coughlan A.Y."/>
            <person name="Deshpande S."/>
            <person name="Douglass A.P."/>
            <person name="Hanson S.J."/>
            <person name="Klenk H.-P."/>
            <person name="Labutti K."/>
            <person name="Lapidus A."/>
            <person name="Lindquist E."/>
            <person name="Lipzen A."/>
            <person name="Meier-Kolthoff J.P."/>
            <person name="Ohm R.A."/>
            <person name="Otillar R.P."/>
            <person name="Pangilinan J."/>
            <person name="Peng Y."/>
            <person name="Rokas A."/>
            <person name="Rosa C.A."/>
            <person name="Scheuner C."/>
            <person name="Sibirny A.A."/>
            <person name="Slot J.C."/>
            <person name="Stielow J.B."/>
            <person name="Sun H."/>
            <person name="Kurtzman C.P."/>
            <person name="Blackwell M."/>
            <person name="Grigoriev I.V."/>
            <person name="Jeffries T.W."/>
        </authorList>
    </citation>
    <scope>NUCLEOTIDE SEQUENCE [LARGE SCALE GENOMIC DNA]</scope>
    <source>
        <strain evidence="7">NRRL YB-2248</strain>
    </source>
</reference>
<evidence type="ECO:0000313" key="7">
    <source>
        <dbReference type="Proteomes" id="UP000094801"/>
    </source>
</evidence>
<evidence type="ECO:0000313" key="6">
    <source>
        <dbReference type="EMBL" id="ODV82739.1"/>
    </source>
</evidence>
<dbReference type="InterPro" id="IPR013520">
    <property type="entry name" value="Ribonucl_H"/>
</dbReference>
<dbReference type="FunFam" id="3.30.420.10:FF:000003">
    <property type="entry name" value="Oligoribonuclease"/>
    <property type="match status" value="1"/>
</dbReference>
<dbReference type="GO" id="GO:0003676">
    <property type="term" value="F:nucleic acid binding"/>
    <property type="evidence" value="ECO:0007669"/>
    <property type="project" value="InterPro"/>
</dbReference>
<gene>
    <name evidence="6" type="ORF">CANARDRAFT_185598</name>
</gene>
<comment type="similarity">
    <text evidence="1">Belongs to the oligoribonuclease family.</text>
</comment>
<dbReference type="InterPro" id="IPR022894">
    <property type="entry name" value="Oligoribonuclease"/>
</dbReference>
<keyword evidence="7" id="KW-1185">Reference proteome</keyword>
<evidence type="ECO:0000256" key="2">
    <source>
        <dbReference type="ARBA" id="ARBA00022722"/>
    </source>
</evidence>
<evidence type="ECO:0000256" key="4">
    <source>
        <dbReference type="ARBA" id="ARBA00022839"/>
    </source>
</evidence>
<dbReference type="InterPro" id="IPR012337">
    <property type="entry name" value="RNaseH-like_sf"/>
</dbReference>
<name>A0A1E4STA9_9ASCO</name>
<evidence type="ECO:0000259" key="5">
    <source>
        <dbReference type="SMART" id="SM00479"/>
    </source>
</evidence>
<sequence>KPIVWIDCEMTGLDHNNDHIIEICCLITDKNLNLIDEEGYESVIHCPKERLDQMNEWCIQHHGDSGLTAKVIASTKTLSQVEDELYEYLNRFMTKGVGIIAGNSIHMDRLFMIREMPKVIDFLMYRIIDVSSFMEFSKRHNTKVQALLPPKIGSHTAKSDILESIGQMKFYRDVYLKKASE</sequence>
<dbReference type="STRING" id="983967.A0A1E4STA9"/>
<dbReference type="OrthoDB" id="270189at2759"/>
<dbReference type="SMART" id="SM00479">
    <property type="entry name" value="EXOIII"/>
    <property type="match status" value="1"/>
</dbReference>
<evidence type="ECO:0000256" key="3">
    <source>
        <dbReference type="ARBA" id="ARBA00022801"/>
    </source>
</evidence>
<dbReference type="GO" id="GO:0005739">
    <property type="term" value="C:mitochondrion"/>
    <property type="evidence" value="ECO:0007669"/>
    <property type="project" value="TreeGrafter"/>
</dbReference>
<organism evidence="6 7">
    <name type="scientific">[Candida] arabinofermentans NRRL YB-2248</name>
    <dbReference type="NCBI Taxonomy" id="983967"/>
    <lineage>
        <taxon>Eukaryota</taxon>
        <taxon>Fungi</taxon>
        <taxon>Dikarya</taxon>
        <taxon>Ascomycota</taxon>
        <taxon>Saccharomycotina</taxon>
        <taxon>Pichiomycetes</taxon>
        <taxon>Pichiales</taxon>
        <taxon>Pichiaceae</taxon>
        <taxon>Ogataea</taxon>
        <taxon>Ogataea/Candida clade</taxon>
    </lineage>
</organism>
<dbReference type="Pfam" id="PF00929">
    <property type="entry name" value="RNase_T"/>
    <property type="match status" value="1"/>
</dbReference>
<dbReference type="Proteomes" id="UP000094801">
    <property type="component" value="Unassembled WGS sequence"/>
</dbReference>
<accession>A0A1E4STA9</accession>
<dbReference type="PANTHER" id="PTHR11046">
    <property type="entry name" value="OLIGORIBONUCLEASE, MITOCHONDRIAL"/>
    <property type="match status" value="1"/>
</dbReference>
<dbReference type="InterPro" id="IPR036397">
    <property type="entry name" value="RNaseH_sf"/>
</dbReference>
<proteinExistence type="inferred from homology"/>